<feature type="DNA-binding region" description="OmpR/PhoB-type" evidence="4">
    <location>
        <begin position="1"/>
        <end position="90"/>
    </location>
</feature>
<evidence type="ECO:0000256" key="4">
    <source>
        <dbReference type="PROSITE-ProRule" id="PRU01091"/>
    </source>
</evidence>
<name>A0ABQ3EK85_9ACTN</name>
<evidence type="ECO:0000256" key="3">
    <source>
        <dbReference type="ARBA" id="ARBA00023125"/>
    </source>
</evidence>
<evidence type="ECO:0000256" key="5">
    <source>
        <dbReference type="SAM" id="MobiDB-lite"/>
    </source>
</evidence>
<dbReference type="InterPro" id="IPR001867">
    <property type="entry name" value="OmpR/PhoB-type_DNA-bd"/>
</dbReference>
<dbReference type="PROSITE" id="PS51755">
    <property type="entry name" value="OMPR_PHOB"/>
    <property type="match status" value="1"/>
</dbReference>
<dbReference type="CDD" id="cd15831">
    <property type="entry name" value="BTAD"/>
    <property type="match status" value="1"/>
</dbReference>
<dbReference type="InterPro" id="IPR049945">
    <property type="entry name" value="AAA_22"/>
</dbReference>
<evidence type="ECO:0000313" key="7">
    <source>
        <dbReference type="EMBL" id="GHB38163.1"/>
    </source>
</evidence>
<dbReference type="PANTHER" id="PTHR47691:SF3">
    <property type="entry name" value="HTH-TYPE TRANSCRIPTIONAL REGULATOR RV0890C-RELATED"/>
    <property type="match status" value="1"/>
</dbReference>
<dbReference type="Gene3D" id="1.10.10.10">
    <property type="entry name" value="Winged helix-like DNA-binding domain superfamily/Winged helix DNA-binding domain"/>
    <property type="match status" value="1"/>
</dbReference>
<feature type="compositionally biased region" description="Pro residues" evidence="5">
    <location>
        <begin position="239"/>
        <end position="251"/>
    </location>
</feature>
<gene>
    <name evidence="7" type="ORF">GCM10010347_04370</name>
</gene>
<dbReference type="PANTHER" id="PTHR47691">
    <property type="entry name" value="REGULATOR-RELATED"/>
    <property type="match status" value="1"/>
</dbReference>
<reference evidence="8" key="1">
    <citation type="journal article" date="2019" name="Int. J. Syst. Evol. Microbiol.">
        <title>The Global Catalogue of Microorganisms (GCM) 10K type strain sequencing project: providing services to taxonomists for standard genome sequencing and annotation.</title>
        <authorList>
            <consortium name="The Broad Institute Genomics Platform"/>
            <consortium name="The Broad Institute Genome Sequencing Center for Infectious Disease"/>
            <person name="Wu L."/>
            <person name="Ma J."/>
        </authorList>
    </citation>
    <scope>NUCLEOTIDE SEQUENCE [LARGE SCALE GENOMIC DNA]</scope>
    <source>
        <strain evidence="8">JCM 4738</strain>
    </source>
</reference>
<dbReference type="InterPro" id="IPR011990">
    <property type="entry name" value="TPR-like_helical_dom_sf"/>
</dbReference>
<keyword evidence="2" id="KW-0902">Two-component regulatory system</keyword>
<evidence type="ECO:0000313" key="8">
    <source>
        <dbReference type="Proteomes" id="UP000642673"/>
    </source>
</evidence>
<evidence type="ECO:0000256" key="2">
    <source>
        <dbReference type="ARBA" id="ARBA00023012"/>
    </source>
</evidence>
<keyword evidence="3 4" id="KW-0238">DNA-binding</keyword>
<dbReference type="SUPFAM" id="SSF48452">
    <property type="entry name" value="TPR-like"/>
    <property type="match status" value="2"/>
</dbReference>
<dbReference type="Proteomes" id="UP000642673">
    <property type="component" value="Unassembled WGS sequence"/>
</dbReference>
<protein>
    <recommendedName>
        <fullName evidence="6">OmpR/PhoB-type domain-containing protein</fullName>
    </recommendedName>
</protein>
<dbReference type="Gene3D" id="3.40.50.300">
    <property type="entry name" value="P-loop containing nucleotide triphosphate hydrolases"/>
    <property type="match status" value="1"/>
</dbReference>
<dbReference type="InterPro" id="IPR016032">
    <property type="entry name" value="Sig_transdc_resp-reg_C-effctor"/>
</dbReference>
<evidence type="ECO:0000256" key="1">
    <source>
        <dbReference type="ARBA" id="ARBA00005820"/>
    </source>
</evidence>
<evidence type="ECO:0000259" key="6">
    <source>
        <dbReference type="PROSITE" id="PS51755"/>
    </source>
</evidence>
<dbReference type="Pfam" id="PF13401">
    <property type="entry name" value="AAA_22"/>
    <property type="match status" value="1"/>
</dbReference>
<comment type="similarity">
    <text evidence="1">Belongs to the AfsR/DnrI/RedD regulatory family.</text>
</comment>
<dbReference type="Pfam" id="PF03704">
    <property type="entry name" value="BTAD"/>
    <property type="match status" value="1"/>
</dbReference>
<dbReference type="EMBL" id="BMVP01000001">
    <property type="protein sequence ID" value="GHB38163.1"/>
    <property type="molecule type" value="Genomic_DNA"/>
</dbReference>
<dbReference type="InterPro" id="IPR036388">
    <property type="entry name" value="WH-like_DNA-bd_sf"/>
</dbReference>
<dbReference type="SUPFAM" id="SSF46894">
    <property type="entry name" value="C-terminal effector domain of the bipartite response regulators"/>
    <property type="match status" value="1"/>
</dbReference>
<organism evidence="7 8">
    <name type="scientific">Streptomyces cirratus</name>
    <dbReference type="NCBI Taxonomy" id="68187"/>
    <lineage>
        <taxon>Bacteria</taxon>
        <taxon>Bacillati</taxon>
        <taxon>Actinomycetota</taxon>
        <taxon>Actinomycetes</taxon>
        <taxon>Kitasatosporales</taxon>
        <taxon>Streptomycetaceae</taxon>
        <taxon>Streptomyces</taxon>
    </lineage>
</organism>
<dbReference type="SMART" id="SM01043">
    <property type="entry name" value="BTAD"/>
    <property type="match status" value="1"/>
</dbReference>
<accession>A0ABQ3EK85</accession>
<dbReference type="RefSeq" id="WP_190182261.1">
    <property type="nucleotide sequence ID" value="NZ_BMVP01000001.1"/>
</dbReference>
<keyword evidence="8" id="KW-1185">Reference proteome</keyword>
<feature type="region of interest" description="Disordered" evidence="5">
    <location>
        <begin position="239"/>
        <end position="258"/>
    </location>
</feature>
<dbReference type="SMART" id="SM00862">
    <property type="entry name" value="Trans_reg_C"/>
    <property type="match status" value="1"/>
</dbReference>
<dbReference type="InterPro" id="IPR005158">
    <property type="entry name" value="BTAD"/>
</dbReference>
<dbReference type="PRINTS" id="PR00364">
    <property type="entry name" value="DISEASERSIST"/>
</dbReference>
<feature type="domain" description="OmpR/PhoB-type" evidence="6">
    <location>
        <begin position="1"/>
        <end position="90"/>
    </location>
</feature>
<dbReference type="Gene3D" id="1.25.40.10">
    <property type="entry name" value="Tetratricopeptide repeat domain"/>
    <property type="match status" value="2"/>
</dbReference>
<dbReference type="Pfam" id="PF00486">
    <property type="entry name" value="Trans_reg_C"/>
    <property type="match status" value="1"/>
</dbReference>
<comment type="caution">
    <text evidence="7">The sequence shown here is derived from an EMBL/GenBank/DDBJ whole genome shotgun (WGS) entry which is preliminary data.</text>
</comment>
<dbReference type="InterPro" id="IPR027417">
    <property type="entry name" value="P-loop_NTPase"/>
</dbReference>
<proteinExistence type="inferred from homology"/>
<sequence length="1116" mass="119782">MRYAILGTTQATRDDGTPVAVRGARLRALLTALALRPGRTVPADLLVDQVWDGDPPADAVAALQALVARLRRALGHEAVRSAEGGYLLAAERDDIDLYRFERLAGSGAAAAETDPARAAALYDEALALWRGPALACLPDPAAESARWEAVRTDARRGRLAAALALGQAERVLPELGALCAEQPLDEPSQALRIRALRDAGRPAEALAAYEQVRRDLADRLGADPGPALRALHAELLTPVPAPLPGPAPAPHEPSSVRGNLRARLTTFVGREEDIRAIGDDLGRSRLVTLLGPGGAGKTRLSQEAAEAQAPDGLPDGVWLVELAPVDDPEDVPEAVLTALGARETKLRGAAAEELRALTDRNGDDPLERLVDHCARRRLLLLLDNCEHVVKAAAALAEELLAHCPGVRILATSREPLGVPGETLRPVEPLPDPVALRLLGDRGAAARPGFRAEDDPEAAAEICRRLDGLPLAIELAAARLRLLTARQIADRLDDRFRLLTSGSRTVLPRQQTLRAVVDWSWDLLDAPERAVLRRLSVFAGGCDLAAAEAVCAGAVGGEGSAARDGTVARHGTVARDGADVLILLGSLVDKSLVVAAPGPGGDMRYRLLETVAEYAAERLHEAPGDRDATERRHLTHYRELARTTEPLLRGHGQREAGERLAVEYENIRTALRRAVATKDVAEVLCLVHSLGWYWHMHDLRAESRHWSALAAALGPDPFAPPLVPAEPVLERIVDSPPPYTGELLTEAWRGVRMMCMASRDQTSTDWNSPEIREQVEAIVQVYRPGLPQTCEFPGVFWIFAIMINGDTGLLRRILDATVDASRELGYRWAYASALQLRANVLANHAGWSGDAARDAEESLAVFRELGDAWGCAEALSARAESLEKRGEYALAAEDFQAAVAYAERLGAQAQVTVLRVRRAGALIENGRVEEAEAILDELIGLVQQFNNEAMPAARMFLAGVYGRTGRIPQARAQIHSLREEFATGAYAIFDCFLLAMLAWLDNQEGNYREALALNRQAMAAARDPLATMVAPQMPAVFMITAAVSLVGLGGPERSYDAARLVGAYRALLPPGHFPVSTERADAARAEEGARAALGDAAFEAACAEGGGLSLEEATALC</sequence>
<dbReference type="SUPFAM" id="SSF52540">
    <property type="entry name" value="P-loop containing nucleoside triphosphate hydrolases"/>
    <property type="match status" value="1"/>
</dbReference>